<dbReference type="PROSITE" id="PS50294">
    <property type="entry name" value="WD_REPEATS_REGION"/>
    <property type="match status" value="2"/>
</dbReference>
<dbReference type="PANTHER" id="PTHR14091">
    <property type="entry name" value="PERIODIC TRYPTOPHAN PROTEIN 1"/>
    <property type="match status" value="1"/>
</dbReference>
<accession>A0A2J7RI32</accession>
<dbReference type="InParanoid" id="A0A2J7RI32"/>
<dbReference type="SMART" id="SM00320">
    <property type="entry name" value="WD40"/>
    <property type="match status" value="5"/>
</dbReference>
<dbReference type="GO" id="GO:0005634">
    <property type="term" value="C:nucleus"/>
    <property type="evidence" value="ECO:0007669"/>
    <property type="project" value="TreeGrafter"/>
</dbReference>
<dbReference type="Gene3D" id="2.130.10.10">
    <property type="entry name" value="YVTN repeat-like/Quinoprotein amine dehydrogenase"/>
    <property type="match status" value="1"/>
</dbReference>
<evidence type="ECO:0000313" key="7">
    <source>
        <dbReference type="Proteomes" id="UP000235965"/>
    </source>
</evidence>
<feature type="repeat" description="WD" evidence="4">
    <location>
        <begin position="352"/>
        <end position="386"/>
    </location>
</feature>
<dbReference type="PANTHER" id="PTHR14091:SF0">
    <property type="entry name" value="PERIODIC TRYPTOPHAN PROTEIN 1 HOMOLOG"/>
    <property type="match status" value="1"/>
</dbReference>
<dbReference type="SUPFAM" id="SSF50978">
    <property type="entry name" value="WD40 repeat-like"/>
    <property type="match status" value="1"/>
</dbReference>
<dbReference type="STRING" id="105785.A0A2J7RI32"/>
<dbReference type="Proteomes" id="UP000235965">
    <property type="component" value="Unassembled WGS sequence"/>
</dbReference>
<dbReference type="PROSITE" id="PS00678">
    <property type="entry name" value="WD_REPEATS_1"/>
    <property type="match status" value="2"/>
</dbReference>
<evidence type="ECO:0000256" key="2">
    <source>
        <dbReference type="ARBA" id="ARBA00022574"/>
    </source>
</evidence>
<comment type="caution">
    <text evidence="6">The sequence shown here is derived from an EMBL/GenBank/DDBJ whole genome shotgun (WGS) entry which is preliminary data.</text>
</comment>
<feature type="region of interest" description="Disordered" evidence="5">
    <location>
        <begin position="47"/>
        <end position="70"/>
    </location>
</feature>
<dbReference type="InterPro" id="IPR015943">
    <property type="entry name" value="WD40/YVTN_repeat-like_dom_sf"/>
</dbReference>
<evidence type="ECO:0000256" key="5">
    <source>
        <dbReference type="SAM" id="MobiDB-lite"/>
    </source>
</evidence>
<keyword evidence="2 4" id="KW-0853">WD repeat</keyword>
<feature type="repeat" description="WD" evidence="4">
    <location>
        <begin position="224"/>
        <end position="266"/>
    </location>
</feature>
<reference evidence="6 7" key="1">
    <citation type="submission" date="2017-12" db="EMBL/GenBank/DDBJ databases">
        <title>Hemimetabolous genomes reveal molecular basis of termite eusociality.</title>
        <authorList>
            <person name="Harrison M.C."/>
            <person name="Jongepier E."/>
            <person name="Robertson H.M."/>
            <person name="Arning N."/>
            <person name="Bitard-Feildel T."/>
            <person name="Chao H."/>
            <person name="Childers C.P."/>
            <person name="Dinh H."/>
            <person name="Doddapaneni H."/>
            <person name="Dugan S."/>
            <person name="Gowin J."/>
            <person name="Greiner C."/>
            <person name="Han Y."/>
            <person name="Hu H."/>
            <person name="Hughes D.S.T."/>
            <person name="Huylmans A.-K."/>
            <person name="Kemena C."/>
            <person name="Kremer L.P.M."/>
            <person name="Lee S.L."/>
            <person name="Lopez-Ezquerra A."/>
            <person name="Mallet L."/>
            <person name="Monroy-Kuhn J.M."/>
            <person name="Moser A."/>
            <person name="Murali S.C."/>
            <person name="Muzny D.M."/>
            <person name="Otani S."/>
            <person name="Piulachs M.-D."/>
            <person name="Poelchau M."/>
            <person name="Qu J."/>
            <person name="Schaub F."/>
            <person name="Wada-Katsumata A."/>
            <person name="Worley K.C."/>
            <person name="Xie Q."/>
            <person name="Ylla G."/>
            <person name="Poulsen M."/>
            <person name="Gibbs R.A."/>
            <person name="Schal C."/>
            <person name="Richards S."/>
            <person name="Belles X."/>
            <person name="Korb J."/>
            <person name="Bornberg-Bauer E."/>
        </authorList>
    </citation>
    <scope>NUCLEOTIDE SEQUENCE [LARGE SCALE GENOMIC DNA]</scope>
    <source>
        <tissue evidence="6">Whole body</tissue>
    </source>
</reference>
<keyword evidence="7" id="KW-1185">Reference proteome</keyword>
<protein>
    <submittedName>
        <fullName evidence="6">Putative periodic tryptophan protein 1</fullName>
    </submittedName>
</protein>
<gene>
    <name evidence="6" type="primary">PWP1</name>
    <name evidence="6" type="ORF">B7P43_G08181</name>
</gene>
<dbReference type="Pfam" id="PF00400">
    <property type="entry name" value="WD40"/>
    <property type="match status" value="2"/>
</dbReference>
<evidence type="ECO:0000256" key="4">
    <source>
        <dbReference type="PROSITE-ProRule" id="PRU00221"/>
    </source>
</evidence>
<sequence length="519" mass="57784">MDNEDAPSSVNFIPCVKWVRKGVAKEIPEKVQLTEEELQEILNETRAEVRTVEEDDSGNKGTQKNPISDAFDEYHFDQYDDEDTKPNAGLFIGDLALYSSGHGDPYVTLDGSEDDDSEKEDDMINPKDNLILVGHVEADTSILEVYVYNEEEGSLYVHHDLLLPAFPLCIEWLNYDPGEEKPGNLCAVGSMSPVIGVWDIDIVGCLEPVFELGHRANKKKGIARCGHRDAVLDLSWNTNVTHVMASGSADQTVLLWDLNSGMVASTLSSFEEKVQTLQWHPFEGQTLLVGSCDKLTRVFDCRVEDSHRDWAVNGEVECVLWDHFNPFNFLVGTNSGSIHYIDCRSDTSLWELSAHTKEVTGLALSSQCPGMLMTAGGDAKLRTWDILGGKPSLVYDQQQKLGALLCLDACPDLPFTVCIGGENKKHNFTVVDIMDISAVQNRFADRKLVGAIKLEERREGGGGSTSVEMADDMIESLSLESKDQDQPSSSRVTMKTFQSSHLKNRHIHRRKRGMIKKKK</sequence>
<dbReference type="InterPro" id="IPR019775">
    <property type="entry name" value="WD40_repeat_CS"/>
</dbReference>
<proteinExistence type="predicted"/>
<dbReference type="InterPro" id="IPR036322">
    <property type="entry name" value="WD40_repeat_dom_sf"/>
</dbReference>
<evidence type="ECO:0000256" key="3">
    <source>
        <dbReference type="ARBA" id="ARBA00022737"/>
    </source>
</evidence>
<keyword evidence="3" id="KW-0677">Repeat</keyword>
<feature type="compositionally biased region" description="Basic residues" evidence="5">
    <location>
        <begin position="502"/>
        <end position="519"/>
    </location>
</feature>
<name>A0A2J7RI32_9NEOP</name>
<dbReference type="GO" id="GO:0006364">
    <property type="term" value="P:rRNA processing"/>
    <property type="evidence" value="ECO:0007669"/>
    <property type="project" value="InterPro"/>
</dbReference>
<feature type="compositionally biased region" description="Polar residues" evidence="5">
    <location>
        <begin position="486"/>
        <end position="501"/>
    </location>
</feature>
<feature type="region of interest" description="Disordered" evidence="5">
    <location>
        <begin position="475"/>
        <end position="519"/>
    </location>
</feature>
<dbReference type="FunCoup" id="A0A2J7RI32">
    <property type="interactions" value="2086"/>
</dbReference>
<keyword evidence="1" id="KW-0597">Phosphoprotein</keyword>
<dbReference type="OrthoDB" id="270624at2759"/>
<evidence type="ECO:0000313" key="6">
    <source>
        <dbReference type="EMBL" id="PNF40490.1"/>
    </source>
</evidence>
<dbReference type="EMBL" id="NEVH01003505">
    <property type="protein sequence ID" value="PNF40490.1"/>
    <property type="molecule type" value="Genomic_DNA"/>
</dbReference>
<dbReference type="AlphaFoldDB" id="A0A2J7RI32"/>
<dbReference type="InterPro" id="IPR044285">
    <property type="entry name" value="PWP1"/>
</dbReference>
<evidence type="ECO:0000256" key="1">
    <source>
        <dbReference type="ARBA" id="ARBA00022553"/>
    </source>
</evidence>
<organism evidence="6 7">
    <name type="scientific">Cryptotermes secundus</name>
    <dbReference type="NCBI Taxonomy" id="105785"/>
    <lineage>
        <taxon>Eukaryota</taxon>
        <taxon>Metazoa</taxon>
        <taxon>Ecdysozoa</taxon>
        <taxon>Arthropoda</taxon>
        <taxon>Hexapoda</taxon>
        <taxon>Insecta</taxon>
        <taxon>Pterygota</taxon>
        <taxon>Neoptera</taxon>
        <taxon>Polyneoptera</taxon>
        <taxon>Dictyoptera</taxon>
        <taxon>Blattodea</taxon>
        <taxon>Blattoidea</taxon>
        <taxon>Termitoidae</taxon>
        <taxon>Kalotermitidae</taxon>
        <taxon>Cryptotermitinae</taxon>
        <taxon>Cryptotermes</taxon>
    </lineage>
</organism>
<dbReference type="InterPro" id="IPR001680">
    <property type="entry name" value="WD40_rpt"/>
</dbReference>
<dbReference type="PROSITE" id="PS50082">
    <property type="entry name" value="WD_REPEATS_2"/>
    <property type="match status" value="2"/>
</dbReference>